<organism evidence="2 3">
    <name type="scientific">Nanoarchaeum equitans (strain Kin4-M)</name>
    <dbReference type="NCBI Taxonomy" id="228908"/>
    <lineage>
        <taxon>Archaea</taxon>
        <taxon>Nanobdellota</taxon>
        <taxon>Candidatus Nanoarchaeia</taxon>
        <taxon>Nanoarchaeales</taxon>
        <taxon>Nanoarchaeaceae</taxon>
        <taxon>Nanoarchaeum</taxon>
    </lineage>
</organism>
<dbReference type="KEGG" id="neq:NEQ035"/>
<dbReference type="BioCyc" id="NEQU228908:GJB6-38-MONOMER"/>
<protein>
    <submittedName>
        <fullName evidence="2">NEQ035</fullName>
    </submittedName>
</protein>
<gene>
    <name evidence="2" type="ordered locus">NEQ035</name>
</gene>
<evidence type="ECO:0000313" key="2">
    <source>
        <dbReference type="EMBL" id="AAR38890.1"/>
    </source>
</evidence>
<dbReference type="AlphaFoldDB" id="Q74N57"/>
<sequence length="466" mass="52033">MKRFLPAVVVLGLALAAPTAQLEVIDYPNTVYTKGVMAKSTIPITIKYNTTDATNSKLIVYLINQNEKNLALMEEYKIDAGKTKIETIEIPLYNLPDYPNVDDGIYTIKFRLISFDNNGNTAADEKEINVSINEPFDVAQYDLDVLDLPLPEDKIVFTNTKTKFQIPIIYDGIANSDYVTVTLCAIANGIKLACNDTSKTLTTRENLVELVMNIPSFTGDGKLILSVKDNNGQNIVKEYAVKFVDGTLDVNVMPVSEKVMQGESTSIIVRVNNPIEKSRTVYLTIKTPTDTITKTIYLEGYSSAQLVIPIKVKTNSNKFNVYVYASDGVYTYSKQLTLDVVSKQDIINNIDVSYEKDKIELILYPKQPGVVTIKVLADGAIVDPSIKTISLDYKAKTVSFNYKPLKDTATIKFEVYDLNNNKIAEKQIKIVQKKAQQFNWLLPIAIIIALGLGLYLGRKKKEEIVE</sequence>
<evidence type="ECO:0000256" key="1">
    <source>
        <dbReference type="SAM" id="Phobius"/>
    </source>
</evidence>
<keyword evidence="3" id="KW-1185">Reference proteome</keyword>
<proteinExistence type="predicted"/>
<dbReference type="HOGENOM" id="CLU_586108_0_0_2"/>
<dbReference type="EMBL" id="AE017199">
    <property type="protein sequence ID" value="AAR38890.1"/>
    <property type="molecule type" value="Genomic_DNA"/>
</dbReference>
<accession>Q74N57</accession>
<name>Q74N57_NANEQ</name>
<evidence type="ECO:0000313" key="3">
    <source>
        <dbReference type="Proteomes" id="UP000000578"/>
    </source>
</evidence>
<keyword evidence="1" id="KW-0472">Membrane</keyword>
<dbReference type="Proteomes" id="UP000000578">
    <property type="component" value="Chromosome"/>
</dbReference>
<feature type="transmembrane region" description="Helical" evidence="1">
    <location>
        <begin position="438"/>
        <end position="457"/>
    </location>
</feature>
<dbReference type="EnsemblBacteria" id="AAR38890">
    <property type="protein sequence ID" value="AAR38890"/>
    <property type="gene ID" value="NEQ035"/>
</dbReference>
<keyword evidence="1" id="KW-1133">Transmembrane helix</keyword>
<reference evidence="2 3" key="1">
    <citation type="journal article" date="2003" name="Proc. Natl. Acad. Sci. U.S.A.">
        <title>The genome of Nanoarchaeum equitans: insights into early archaeal evolution and derived parasitism.</title>
        <authorList>
            <person name="Waters E."/>
            <person name="Hohn M.J."/>
            <person name="Ahel I."/>
            <person name="Graham D.E."/>
            <person name="Adams M.D."/>
            <person name="Barnstead M."/>
            <person name="Beeson K.Y."/>
            <person name="Bibbs L."/>
            <person name="Bolanos R."/>
            <person name="Keller M."/>
            <person name="Kretz K."/>
            <person name="Lin X."/>
            <person name="Mathur E."/>
            <person name="Ni J."/>
            <person name="Podar M."/>
            <person name="Richardson T."/>
            <person name="Sutton G.G."/>
            <person name="Simon M."/>
            <person name="Soll D."/>
            <person name="Stetter K.O."/>
            <person name="Short J.M."/>
            <person name="Noordewier M."/>
        </authorList>
    </citation>
    <scope>NUCLEOTIDE SEQUENCE [LARGE SCALE GENOMIC DNA]</scope>
    <source>
        <strain evidence="2 3">Kin4-M</strain>
    </source>
</reference>
<dbReference type="STRING" id="228908.NEQ035"/>
<keyword evidence="1" id="KW-0812">Transmembrane</keyword>